<evidence type="ECO:0000259" key="6">
    <source>
        <dbReference type="PROSITE" id="PS51036"/>
    </source>
</evidence>
<feature type="domain" description="A20-type" evidence="6">
    <location>
        <begin position="1"/>
        <end position="33"/>
    </location>
</feature>
<evidence type="ECO:0000256" key="2">
    <source>
        <dbReference type="ARBA" id="ARBA00022723"/>
    </source>
</evidence>
<dbReference type="FunFam" id="4.10.1110.10:FF:000001">
    <property type="entry name" value="Zinc finger AN1-type containing 6"/>
    <property type="match status" value="1"/>
</dbReference>
<dbReference type="Pfam" id="PF01428">
    <property type="entry name" value="zf-AN1"/>
    <property type="match status" value="1"/>
</dbReference>
<name>A0A8B8LX54_ABRPR</name>
<dbReference type="RefSeq" id="XP_027359484.1">
    <property type="nucleotide sequence ID" value="XM_027503683.1"/>
</dbReference>
<dbReference type="SUPFAM" id="SSF118310">
    <property type="entry name" value="AN1-like Zinc finger"/>
    <property type="match status" value="1"/>
</dbReference>
<keyword evidence="4" id="KW-0862">Zinc</keyword>
<comment type="function">
    <text evidence="1">May be involved in environmental stress response.</text>
</comment>
<dbReference type="InterPro" id="IPR035896">
    <property type="entry name" value="AN1-like_Znf"/>
</dbReference>
<evidence type="ECO:0000256" key="4">
    <source>
        <dbReference type="ARBA" id="ARBA00022833"/>
    </source>
</evidence>
<sequence length="137" mass="15084">MDPPLCAKCGLFGSTTDLNLCSKCYRDYLESNNVLKIEFKSSTGKTYVFESSMSGKACASGSSSTVPSDSKSEEKRCKSCNKKVGLTGFKCRCGELFCGKHRYPEKHACKVDLKETGRQTLAKQNPKCTGDKLKNRI</sequence>
<dbReference type="Gene3D" id="4.10.1110.10">
    <property type="entry name" value="AN1-like Zinc finger"/>
    <property type="match status" value="1"/>
</dbReference>
<dbReference type="OrthoDB" id="428577at2759"/>
<reference evidence="9" key="2">
    <citation type="submission" date="2025-08" db="UniProtKB">
        <authorList>
            <consortium name="RefSeq"/>
        </authorList>
    </citation>
    <scope>IDENTIFICATION</scope>
    <source>
        <tissue evidence="9">Young leaves</tissue>
    </source>
</reference>
<dbReference type="PANTHER" id="PTHR10634:SF124">
    <property type="entry name" value="ZINC FINGER A20 AND AN1 DOMAIN-CONTAINING STRESS-ASSOCIATED PROTEIN 8-RELATED"/>
    <property type="match status" value="1"/>
</dbReference>
<dbReference type="PANTHER" id="PTHR10634">
    <property type="entry name" value="AN1-TYPE ZINC FINGER PROTEIN"/>
    <property type="match status" value="1"/>
</dbReference>
<evidence type="ECO:0000313" key="9">
    <source>
        <dbReference type="RefSeq" id="XP_027359484.1"/>
    </source>
</evidence>
<evidence type="ECO:0000256" key="3">
    <source>
        <dbReference type="ARBA" id="ARBA00022771"/>
    </source>
</evidence>
<dbReference type="InterPro" id="IPR002653">
    <property type="entry name" value="Znf_A20"/>
</dbReference>
<dbReference type="InterPro" id="IPR000058">
    <property type="entry name" value="Znf_AN1"/>
</dbReference>
<keyword evidence="8" id="KW-1185">Reference proteome</keyword>
<dbReference type="InterPro" id="IPR050652">
    <property type="entry name" value="AN1_A20_ZnFinger"/>
</dbReference>
<organism evidence="8 9">
    <name type="scientific">Abrus precatorius</name>
    <name type="common">Indian licorice</name>
    <name type="synonym">Glycine abrus</name>
    <dbReference type="NCBI Taxonomy" id="3816"/>
    <lineage>
        <taxon>Eukaryota</taxon>
        <taxon>Viridiplantae</taxon>
        <taxon>Streptophyta</taxon>
        <taxon>Embryophyta</taxon>
        <taxon>Tracheophyta</taxon>
        <taxon>Spermatophyta</taxon>
        <taxon>Magnoliopsida</taxon>
        <taxon>eudicotyledons</taxon>
        <taxon>Gunneridae</taxon>
        <taxon>Pentapetalae</taxon>
        <taxon>rosids</taxon>
        <taxon>fabids</taxon>
        <taxon>Fabales</taxon>
        <taxon>Fabaceae</taxon>
        <taxon>Papilionoideae</taxon>
        <taxon>50 kb inversion clade</taxon>
        <taxon>NPAAA clade</taxon>
        <taxon>indigoferoid/millettioid clade</taxon>
        <taxon>Abreae</taxon>
        <taxon>Abrus</taxon>
    </lineage>
</organism>
<dbReference type="SMART" id="SM00259">
    <property type="entry name" value="ZnF_A20"/>
    <property type="match status" value="1"/>
</dbReference>
<keyword evidence="3 5" id="KW-0863">Zinc-finger</keyword>
<proteinExistence type="predicted"/>
<dbReference type="Proteomes" id="UP000694853">
    <property type="component" value="Unplaced"/>
</dbReference>
<evidence type="ECO:0000259" key="7">
    <source>
        <dbReference type="PROSITE" id="PS51039"/>
    </source>
</evidence>
<dbReference type="Pfam" id="PF01754">
    <property type="entry name" value="zf-A20"/>
    <property type="match status" value="1"/>
</dbReference>
<dbReference type="GO" id="GO:0003677">
    <property type="term" value="F:DNA binding"/>
    <property type="evidence" value="ECO:0007669"/>
    <property type="project" value="InterPro"/>
</dbReference>
<reference evidence="8" key="1">
    <citation type="journal article" date="2019" name="Toxins">
        <title>Detection of Abrin-Like and Prepropulchellin-Like Toxin Genes and Transcripts Using Whole Genome Sequencing and Full-Length Transcript Sequencing of Abrus precatorius.</title>
        <authorList>
            <person name="Hovde B.T."/>
            <person name="Daligault H.E."/>
            <person name="Hanschen E.R."/>
            <person name="Kunde Y.A."/>
            <person name="Johnson M.B."/>
            <person name="Starkenburg S.R."/>
            <person name="Johnson S.L."/>
        </authorList>
    </citation>
    <scope>NUCLEOTIDE SEQUENCE [LARGE SCALE GENOMIC DNA]</scope>
</reference>
<dbReference type="SUPFAM" id="SSF57716">
    <property type="entry name" value="Glucocorticoid receptor-like (DNA-binding domain)"/>
    <property type="match status" value="1"/>
</dbReference>
<dbReference type="KEGG" id="aprc:113868117"/>
<dbReference type="PROSITE" id="PS51039">
    <property type="entry name" value="ZF_AN1"/>
    <property type="match status" value="1"/>
</dbReference>
<dbReference type="GeneID" id="113868117"/>
<protein>
    <submittedName>
        <fullName evidence="9">Zinc finger A20 and AN1 domain-containing stress-associated protein 1-like</fullName>
    </submittedName>
</protein>
<dbReference type="AlphaFoldDB" id="A0A8B8LX54"/>
<accession>A0A8B8LX54</accession>
<keyword evidence="2" id="KW-0479">Metal-binding</keyword>
<dbReference type="SMART" id="SM00154">
    <property type="entry name" value="ZnF_AN1"/>
    <property type="match status" value="1"/>
</dbReference>
<evidence type="ECO:0000313" key="8">
    <source>
        <dbReference type="Proteomes" id="UP000694853"/>
    </source>
</evidence>
<evidence type="ECO:0000256" key="1">
    <source>
        <dbReference type="ARBA" id="ARBA00003732"/>
    </source>
</evidence>
<evidence type="ECO:0000256" key="5">
    <source>
        <dbReference type="PROSITE-ProRule" id="PRU00449"/>
    </source>
</evidence>
<gene>
    <name evidence="9" type="primary">LOC113868117</name>
</gene>
<dbReference type="GO" id="GO:0008270">
    <property type="term" value="F:zinc ion binding"/>
    <property type="evidence" value="ECO:0007669"/>
    <property type="project" value="UniProtKB-KW"/>
</dbReference>
<feature type="domain" description="AN1-type" evidence="7">
    <location>
        <begin position="71"/>
        <end position="117"/>
    </location>
</feature>
<dbReference type="PROSITE" id="PS51036">
    <property type="entry name" value="ZF_A20"/>
    <property type="match status" value="1"/>
</dbReference>